<evidence type="ECO:0000313" key="4">
    <source>
        <dbReference type="EMBL" id="WJW69040.1"/>
    </source>
</evidence>
<proteinExistence type="predicted"/>
<evidence type="ECO:0000256" key="1">
    <source>
        <dbReference type="SAM" id="Phobius"/>
    </source>
</evidence>
<dbReference type="RefSeq" id="WP_341470939.1">
    <property type="nucleotide sequence ID" value="NZ_CP128400.1"/>
</dbReference>
<name>A0ABY9B7F4_9CHLR</name>
<dbReference type="PANTHER" id="PTHR33055:SF15">
    <property type="entry name" value="TRANSPOSASE-RELATED"/>
    <property type="match status" value="1"/>
</dbReference>
<organism evidence="4 6">
    <name type="scientific">Candidatus Chlorohelix allophototropha</name>
    <dbReference type="NCBI Taxonomy" id="3003348"/>
    <lineage>
        <taxon>Bacteria</taxon>
        <taxon>Bacillati</taxon>
        <taxon>Chloroflexota</taxon>
        <taxon>Chloroflexia</taxon>
        <taxon>Candidatus Chloroheliales</taxon>
        <taxon>Candidatus Chloroheliaceae</taxon>
        <taxon>Candidatus Chlorohelix</taxon>
    </lineage>
</organism>
<feature type="transmembrane region" description="Helical" evidence="1">
    <location>
        <begin position="391"/>
        <end position="408"/>
    </location>
</feature>
<evidence type="ECO:0000313" key="5">
    <source>
        <dbReference type="EMBL" id="WJW70174.1"/>
    </source>
</evidence>
<dbReference type="InterPro" id="IPR003346">
    <property type="entry name" value="Transposase_20"/>
</dbReference>
<evidence type="ECO:0000313" key="6">
    <source>
        <dbReference type="Proteomes" id="UP001431572"/>
    </source>
</evidence>
<evidence type="ECO:0000259" key="3">
    <source>
        <dbReference type="Pfam" id="PF02371"/>
    </source>
</evidence>
<keyword evidence="5" id="KW-0614">Plasmid</keyword>
<geneLocation type="plasmid" evidence="5 6">
    <name>unnamed1</name>
</geneLocation>
<evidence type="ECO:0000259" key="2">
    <source>
        <dbReference type="Pfam" id="PF01548"/>
    </source>
</evidence>
<dbReference type="Proteomes" id="UP001431572">
    <property type="component" value="Chromosome 2"/>
</dbReference>
<keyword evidence="1" id="KW-0472">Membrane</keyword>
<dbReference type="Pfam" id="PF02371">
    <property type="entry name" value="Transposase_20"/>
    <property type="match status" value="1"/>
</dbReference>
<feature type="domain" description="Transposase IS110-like N-terminal" evidence="2">
    <location>
        <begin position="9"/>
        <end position="155"/>
    </location>
</feature>
<sequence>MLVLHPSCAGLDVHKKSVVACCLKLEADGTQLQKTRTFGTTTIELLELLDWFSQEEVTIVAMESTGEYWKPVHNILEGQLEILLVNAQHVKHVPGRKTDVLDAQWLAELLQHGLLRASFIPPRAQRDLRDLTRQRSNLVRERASVINRLQKVLEAANLKLASVVSDIRGVSARQMLEAIIAGETDPQKLAELARGRMRAKRAELAKALKGQVRDQHCFLLTQHLAHLDFLDEQVEIFSSEIERQLKEGPSVNLVSPDPATKIGQALESSQNNFTPDPSTPATAVATLNWEEAVALLDTIPGIDRKVAQLLIAEIGIDMSRFPSAAHLASWAGVAPGNNRSAGKQLPGRISSGDRPVRKGLIQASHAAAKSKKSYLGALYTKLAGRRGKRRAIIAVAHSILVSVYYMFIRKEEYKELGYDYLDERKRGTITNRLIRRLERLGYQVNLKNPEPKLA</sequence>
<keyword evidence="6" id="KW-1185">Reference proteome</keyword>
<dbReference type="EMBL" id="CP128401">
    <property type="protein sequence ID" value="WJW70174.1"/>
    <property type="molecule type" value="Genomic_DNA"/>
</dbReference>
<reference evidence="4" key="1">
    <citation type="journal article" date="2024" name="Nature">
        <title>Anoxygenic phototroph of the Chloroflexota uses a type I reaction centre.</title>
        <authorList>
            <person name="Tsuji J.M."/>
            <person name="Shaw N.A."/>
            <person name="Nagashima S."/>
            <person name="Venkiteswaran J.J."/>
            <person name="Schiff S.L."/>
            <person name="Watanabe T."/>
            <person name="Fukui M."/>
            <person name="Hanada S."/>
            <person name="Tank M."/>
            <person name="Neufeld J.D."/>
        </authorList>
    </citation>
    <scope>NUCLEOTIDE SEQUENCE</scope>
    <source>
        <strain evidence="4">L227-S17</strain>
        <plasmid evidence="5 6">unnamed1</plasmid>
    </source>
</reference>
<dbReference type="EMBL" id="CP128400">
    <property type="protein sequence ID" value="WJW69040.1"/>
    <property type="molecule type" value="Genomic_DNA"/>
</dbReference>
<protein>
    <submittedName>
        <fullName evidence="4">IS110 family transposase</fullName>
    </submittedName>
</protein>
<dbReference type="NCBIfam" id="NF033542">
    <property type="entry name" value="transpos_IS110"/>
    <property type="match status" value="1"/>
</dbReference>
<keyword evidence="1" id="KW-1133">Transmembrane helix</keyword>
<gene>
    <name evidence="4" type="ORF">OZ401_002632</name>
    <name evidence="5" type="ORF">OZ401_004682</name>
</gene>
<dbReference type="Proteomes" id="UP001431572">
    <property type="component" value="Plasmid unnamed1"/>
</dbReference>
<dbReference type="Pfam" id="PF01548">
    <property type="entry name" value="DEDD_Tnp_IS110"/>
    <property type="match status" value="1"/>
</dbReference>
<dbReference type="InterPro" id="IPR047650">
    <property type="entry name" value="Transpos_IS110"/>
</dbReference>
<feature type="domain" description="Transposase IS116/IS110/IS902 C-terminal" evidence="3">
    <location>
        <begin position="294"/>
        <end position="379"/>
    </location>
</feature>
<keyword evidence="1" id="KW-0812">Transmembrane</keyword>
<dbReference type="InterPro" id="IPR002525">
    <property type="entry name" value="Transp_IS110-like_N"/>
</dbReference>
<dbReference type="PANTHER" id="PTHR33055">
    <property type="entry name" value="TRANSPOSASE FOR INSERTION SEQUENCE ELEMENT IS1111A"/>
    <property type="match status" value="1"/>
</dbReference>
<accession>A0ABY9B7F4</accession>